<dbReference type="SUPFAM" id="SSF141868">
    <property type="entry name" value="EAL domain-like"/>
    <property type="match status" value="1"/>
</dbReference>
<feature type="domain" description="GGDEF" evidence="2">
    <location>
        <begin position="133"/>
        <end position="266"/>
    </location>
</feature>
<feature type="domain" description="EAL" evidence="1">
    <location>
        <begin position="271"/>
        <end position="523"/>
    </location>
</feature>
<evidence type="ECO:0000313" key="4">
    <source>
        <dbReference type="Proteomes" id="UP000198623"/>
    </source>
</evidence>
<proteinExistence type="predicted"/>
<dbReference type="Pfam" id="PF00563">
    <property type="entry name" value="EAL"/>
    <property type="match status" value="1"/>
</dbReference>
<dbReference type="InterPro" id="IPR001633">
    <property type="entry name" value="EAL_dom"/>
</dbReference>
<organism evidence="3 4">
    <name type="scientific">Neptunomonas qingdaonensis</name>
    <dbReference type="NCBI Taxonomy" id="1045558"/>
    <lineage>
        <taxon>Bacteria</taxon>
        <taxon>Pseudomonadati</taxon>
        <taxon>Pseudomonadota</taxon>
        <taxon>Gammaproteobacteria</taxon>
        <taxon>Oceanospirillales</taxon>
        <taxon>Oceanospirillaceae</taxon>
        <taxon>Neptunomonas</taxon>
    </lineage>
</organism>
<accession>A0A1I2LVQ0</accession>
<keyword evidence="4" id="KW-1185">Reference proteome</keyword>
<dbReference type="OrthoDB" id="6112138at2"/>
<name>A0A1I2LVQ0_9GAMM</name>
<dbReference type="NCBIfam" id="TIGR00254">
    <property type="entry name" value="GGDEF"/>
    <property type="match status" value="1"/>
</dbReference>
<evidence type="ECO:0000313" key="3">
    <source>
        <dbReference type="EMBL" id="SFF83452.1"/>
    </source>
</evidence>
<evidence type="ECO:0000259" key="1">
    <source>
        <dbReference type="PROSITE" id="PS50883"/>
    </source>
</evidence>
<dbReference type="AlphaFoldDB" id="A0A1I2LVQ0"/>
<evidence type="ECO:0000259" key="2">
    <source>
        <dbReference type="PROSITE" id="PS50887"/>
    </source>
</evidence>
<dbReference type="InterPro" id="IPR035919">
    <property type="entry name" value="EAL_sf"/>
</dbReference>
<dbReference type="InterPro" id="IPR043128">
    <property type="entry name" value="Rev_trsase/Diguanyl_cyclase"/>
</dbReference>
<dbReference type="PROSITE" id="PS50883">
    <property type="entry name" value="EAL"/>
    <property type="match status" value="1"/>
</dbReference>
<dbReference type="Gene3D" id="3.20.20.450">
    <property type="entry name" value="EAL domain"/>
    <property type="match status" value="1"/>
</dbReference>
<dbReference type="PANTHER" id="PTHR44757:SF2">
    <property type="entry name" value="BIOFILM ARCHITECTURE MAINTENANCE PROTEIN MBAA"/>
    <property type="match status" value="1"/>
</dbReference>
<dbReference type="SUPFAM" id="SSF55073">
    <property type="entry name" value="Nucleotide cyclase"/>
    <property type="match status" value="1"/>
</dbReference>
<dbReference type="SMART" id="SM00267">
    <property type="entry name" value="GGDEF"/>
    <property type="match status" value="1"/>
</dbReference>
<dbReference type="Pfam" id="PF00990">
    <property type="entry name" value="GGDEF"/>
    <property type="match status" value="1"/>
</dbReference>
<dbReference type="RefSeq" id="WP_090723411.1">
    <property type="nucleotide sequence ID" value="NZ_FOOU01000001.1"/>
</dbReference>
<reference evidence="4" key="1">
    <citation type="submission" date="2016-10" db="EMBL/GenBank/DDBJ databases">
        <authorList>
            <person name="Varghese N."/>
            <person name="Submissions S."/>
        </authorList>
    </citation>
    <scope>NUCLEOTIDE SEQUENCE [LARGE SCALE GENOMIC DNA]</scope>
    <source>
        <strain evidence="4">CGMCC 1.10971</strain>
    </source>
</reference>
<dbReference type="PROSITE" id="PS50887">
    <property type="entry name" value="GGDEF"/>
    <property type="match status" value="1"/>
</dbReference>
<dbReference type="InterPro" id="IPR000160">
    <property type="entry name" value="GGDEF_dom"/>
</dbReference>
<dbReference type="PANTHER" id="PTHR44757">
    <property type="entry name" value="DIGUANYLATE CYCLASE DGCP"/>
    <property type="match status" value="1"/>
</dbReference>
<dbReference type="Gene3D" id="3.30.70.270">
    <property type="match status" value="1"/>
</dbReference>
<dbReference type="Proteomes" id="UP000198623">
    <property type="component" value="Unassembled WGS sequence"/>
</dbReference>
<protein>
    <submittedName>
        <fullName evidence="3">Diguanylate cyclase (GGDEF) domain-containing protein</fullName>
    </submittedName>
</protein>
<dbReference type="InterPro" id="IPR029787">
    <property type="entry name" value="Nucleotide_cyclase"/>
</dbReference>
<dbReference type="SMART" id="SM00052">
    <property type="entry name" value="EAL"/>
    <property type="match status" value="1"/>
</dbReference>
<dbReference type="STRING" id="1045558.SAMN05216175_101282"/>
<dbReference type="CDD" id="cd01949">
    <property type="entry name" value="GGDEF"/>
    <property type="match status" value="1"/>
</dbReference>
<sequence>MRCHLAWIDLAGKYINCTQEYAALCGQSVESMTGLYVNELHSCQSLPLLDSAFSAARKDGQTDLLLALFDAHTLYDCRLLWMEVAQHFVLYIERAVKQPLLYEQLLSATNDTPVPLFKVALNAQISSAIKSGKQVALLKLGLERFQWIQDSLGEVASEVIVEEVASRLLSTLREGDILFRVNDDAFVIQLSHLDEAESAVSIAHRLIQQLSYGIRIDQRELHLTASVGVALAPLQASDAAGLLGAASQALNALQNSETSGVRLYDPLRQRKAMSLNDLVQLIEPDYHSIELAYRPVYGARSHRIEAAQLVPLLRGVPCVGDEEHLLTQLLEGGDSGWHTYLSWIFNQLEAPLQQLSQHKGFQGVVVRIPPYVLELPSFMEFMTTRLTLSECVRNNVLLEVGAIETRDHEGVLFDLEALGFGIVLGGLTDYLPPMQQLKELEPRLLKLDAALVQAMETDVKQRYQLEKLADMAADLGISLAADGVQSAGQRMQLSHQGVEYMQGDYFGSLLSVDLLFEQLLLENI</sequence>
<gene>
    <name evidence="3" type="ORF">SAMN05216175_101282</name>
</gene>
<dbReference type="EMBL" id="FOOU01000001">
    <property type="protein sequence ID" value="SFF83452.1"/>
    <property type="molecule type" value="Genomic_DNA"/>
</dbReference>
<dbReference type="InterPro" id="IPR052155">
    <property type="entry name" value="Biofilm_reg_signaling"/>
</dbReference>